<dbReference type="SMART" id="SM00267">
    <property type="entry name" value="GGDEF"/>
    <property type="match status" value="1"/>
</dbReference>
<organism evidence="4 5">
    <name type="scientific">Simiduia curdlanivorans</name>
    <dbReference type="NCBI Taxonomy" id="1492769"/>
    <lineage>
        <taxon>Bacteria</taxon>
        <taxon>Pseudomonadati</taxon>
        <taxon>Pseudomonadota</taxon>
        <taxon>Gammaproteobacteria</taxon>
        <taxon>Cellvibrionales</taxon>
        <taxon>Cellvibrionaceae</taxon>
        <taxon>Simiduia</taxon>
    </lineage>
</organism>
<keyword evidence="1" id="KW-0472">Membrane</keyword>
<keyword evidence="4" id="KW-0808">Transferase</keyword>
<evidence type="ECO:0000259" key="3">
    <source>
        <dbReference type="PROSITE" id="PS50887"/>
    </source>
</evidence>
<feature type="domain" description="GGDEF" evidence="3">
    <location>
        <begin position="274"/>
        <end position="407"/>
    </location>
</feature>
<keyword evidence="5" id="KW-1185">Reference proteome</keyword>
<dbReference type="PANTHER" id="PTHR46663:SF3">
    <property type="entry name" value="SLL0267 PROTEIN"/>
    <property type="match status" value="1"/>
</dbReference>
<dbReference type="EC" id="2.7.7.65" evidence="4"/>
<dbReference type="Proteomes" id="UP001595840">
    <property type="component" value="Unassembled WGS sequence"/>
</dbReference>
<dbReference type="Gene3D" id="6.10.340.10">
    <property type="match status" value="1"/>
</dbReference>
<reference evidence="5" key="1">
    <citation type="journal article" date="2019" name="Int. J. Syst. Evol. Microbiol.">
        <title>The Global Catalogue of Microorganisms (GCM) 10K type strain sequencing project: providing services to taxonomists for standard genome sequencing and annotation.</title>
        <authorList>
            <consortium name="The Broad Institute Genomics Platform"/>
            <consortium name="The Broad Institute Genome Sequencing Center for Infectious Disease"/>
            <person name="Wu L."/>
            <person name="Ma J."/>
        </authorList>
    </citation>
    <scope>NUCLEOTIDE SEQUENCE [LARGE SCALE GENOMIC DNA]</scope>
    <source>
        <strain evidence="5">CECT 8570</strain>
    </source>
</reference>
<dbReference type="PANTHER" id="PTHR46663">
    <property type="entry name" value="DIGUANYLATE CYCLASE DGCT-RELATED"/>
    <property type="match status" value="1"/>
</dbReference>
<dbReference type="Gene3D" id="3.30.70.270">
    <property type="match status" value="1"/>
</dbReference>
<dbReference type="InterPro" id="IPR033417">
    <property type="entry name" value="CHASE8"/>
</dbReference>
<dbReference type="RefSeq" id="WP_290259928.1">
    <property type="nucleotide sequence ID" value="NZ_JAUFQG010000004.1"/>
</dbReference>
<name>A0ABV8V082_9GAMM</name>
<dbReference type="InterPro" id="IPR052163">
    <property type="entry name" value="DGC-Regulatory_Protein"/>
</dbReference>
<dbReference type="NCBIfam" id="TIGR00254">
    <property type="entry name" value="GGDEF"/>
    <property type="match status" value="1"/>
</dbReference>
<keyword evidence="1" id="KW-1133">Transmembrane helix</keyword>
<evidence type="ECO:0000313" key="5">
    <source>
        <dbReference type="Proteomes" id="UP001595840"/>
    </source>
</evidence>
<proteinExistence type="predicted"/>
<keyword evidence="4" id="KW-0548">Nucleotidyltransferase</keyword>
<dbReference type="EMBL" id="JBHSCX010000003">
    <property type="protein sequence ID" value="MFC4361311.1"/>
    <property type="molecule type" value="Genomic_DNA"/>
</dbReference>
<dbReference type="CDD" id="cd01949">
    <property type="entry name" value="GGDEF"/>
    <property type="match status" value="1"/>
</dbReference>
<dbReference type="InterPro" id="IPR029787">
    <property type="entry name" value="Nucleotide_cyclase"/>
</dbReference>
<protein>
    <submittedName>
        <fullName evidence="4">Diguanylate cyclase domain-containing protein</fullName>
        <ecNumber evidence="4">2.7.7.65</ecNumber>
    </submittedName>
</protein>
<feature type="transmembrane region" description="Helical" evidence="1">
    <location>
        <begin position="161"/>
        <end position="179"/>
    </location>
</feature>
<keyword evidence="1" id="KW-0812">Transmembrane</keyword>
<dbReference type="PROSITE" id="PS50887">
    <property type="entry name" value="GGDEF"/>
    <property type="match status" value="1"/>
</dbReference>
<evidence type="ECO:0000256" key="1">
    <source>
        <dbReference type="SAM" id="Phobius"/>
    </source>
</evidence>
<comment type="caution">
    <text evidence="4">The sequence shown here is derived from an EMBL/GenBank/DDBJ whole genome shotgun (WGS) entry which is preliminary data.</text>
</comment>
<feature type="transmembrane region" description="Helical" evidence="1">
    <location>
        <begin position="14"/>
        <end position="36"/>
    </location>
</feature>
<gene>
    <name evidence="4" type="ORF">ACFOX3_03295</name>
</gene>
<dbReference type="Pfam" id="PF17152">
    <property type="entry name" value="CHASE8"/>
    <property type="match status" value="1"/>
</dbReference>
<dbReference type="InterPro" id="IPR003660">
    <property type="entry name" value="HAMP_dom"/>
</dbReference>
<evidence type="ECO:0000259" key="2">
    <source>
        <dbReference type="PROSITE" id="PS50885"/>
    </source>
</evidence>
<dbReference type="InterPro" id="IPR043128">
    <property type="entry name" value="Rev_trsase/Diguanyl_cyclase"/>
</dbReference>
<accession>A0ABV8V082</accession>
<dbReference type="PROSITE" id="PS50885">
    <property type="entry name" value="HAMP"/>
    <property type="match status" value="1"/>
</dbReference>
<dbReference type="CDD" id="cd06225">
    <property type="entry name" value="HAMP"/>
    <property type="match status" value="1"/>
</dbReference>
<feature type="domain" description="HAMP" evidence="2">
    <location>
        <begin position="190"/>
        <end position="238"/>
    </location>
</feature>
<evidence type="ECO:0000313" key="4">
    <source>
        <dbReference type="EMBL" id="MFC4361311.1"/>
    </source>
</evidence>
<dbReference type="SUPFAM" id="SSF55073">
    <property type="entry name" value="Nucleotide cyclase"/>
    <property type="match status" value="1"/>
</dbReference>
<dbReference type="InterPro" id="IPR000160">
    <property type="entry name" value="GGDEF_dom"/>
</dbReference>
<dbReference type="Pfam" id="PF00990">
    <property type="entry name" value="GGDEF"/>
    <property type="match status" value="1"/>
</dbReference>
<sequence length="409" mass="45274">MSQWFAKLGVRQKILAVIIVTMVLAVCLSGLAFITYDMRHQQQEMLANISAVAQVTAQRSSAAVAFRDKKRALENLQSFVLVEGVQAACLYSLETNQAIAQWQSSAKIADVQCYKEALAEPVFVTDNEFLLVLPVVSQATTLGYLSVVGSFKPLLKRVKRVALSLLIISVLASLFAFFLTRPLQQKIYLPIVHLGEVARLIGKQSDYTVRAVKTSPDELGDTVDAFNSMLSRLEEDKVALEKLAYFDTLTGLPNRRLFMEKLARAIAHARINKLFFGLVFIDLDNFKWVNDNLGHDRGDWLLKIVADRTRNAVRDMDVVCRLGGDEFTVILLELNDRAQGEALCENILAALQPKIQLGDHSHQAGASLGLAISDGFHETIDGVIKKADLAVYQAKAAGKNTYRVYRAGS</sequence>
<dbReference type="GO" id="GO:0052621">
    <property type="term" value="F:diguanylate cyclase activity"/>
    <property type="evidence" value="ECO:0007669"/>
    <property type="project" value="UniProtKB-EC"/>
</dbReference>